<dbReference type="GO" id="GO:0008483">
    <property type="term" value="F:transaminase activity"/>
    <property type="evidence" value="ECO:0007669"/>
    <property type="project" value="UniProtKB-KW"/>
</dbReference>
<evidence type="ECO:0000256" key="2">
    <source>
        <dbReference type="ARBA" id="ARBA00008954"/>
    </source>
</evidence>
<dbReference type="CDD" id="cd00610">
    <property type="entry name" value="OAT_like"/>
    <property type="match status" value="1"/>
</dbReference>
<dbReference type="PIRSF" id="PIRSF000521">
    <property type="entry name" value="Transaminase_4ab_Lys_Orn"/>
    <property type="match status" value="1"/>
</dbReference>
<keyword evidence="5" id="KW-0032">Aminotransferase</keyword>
<dbReference type="PANTHER" id="PTHR45688">
    <property type="match status" value="1"/>
</dbReference>
<protein>
    <submittedName>
        <fullName evidence="5">4-aminobutyrate aminotransferase</fullName>
    </submittedName>
</protein>
<keyword evidence="5" id="KW-0808">Transferase</keyword>
<dbReference type="OrthoDB" id="9801052at2"/>
<dbReference type="InterPro" id="IPR005814">
    <property type="entry name" value="Aminotrans_3"/>
</dbReference>
<dbReference type="Gene3D" id="3.90.1150.10">
    <property type="entry name" value="Aspartate Aminotransferase, domain 1"/>
    <property type="match status" value="1"/>
</dbReference>
<dbReference type="InterPro" id="IPR049704">
    <property type="entry name" value="Aminotrans_3_PPA_site"/>
</dbReference>
<dbReference type="STRING" id="1548547.BA177_15590"/>
<reference evidence="5 6" key="1">
    <citation type="submission" date="2016-06" db="EMBL/GenBank/DDBJ databases">
        <title>Complete genome sequence of a deep-branching marine Gamma Proteobacterium Woeseia oceani type strain XK5.</title>
        <authorList>
            <person name="Mu D."/>
            <person name="Du Z."/>
        </authorList>
    </citation>
    <scope>NUCLEOTIDE SEQUENCE [LARGE SCALE GENOMIC DNA]</scope>
    <source>
        <strain evidence="5 6">XK5</strain>
    </source>
</reference>
<dbReference type="InterPro" id="IPR015422">
    <property type="entry name" value="PyrdxlP-dep_Trfase_small"/>
</dbReference>
<dbReference type="EMBL" id="CP016268">
    <property type="protein sequence ID" value="ANO52418.1"/>
    <property type="molecule type" value="Genomic_DNA"/>
</dbReference>
<comment type="similarity">
    <text evidence="2 4">Belongs to the class-III pyridoxal-phosphate-dependent aminotransferase family.</text>
</comment>
<dbReference type="PROSITE" id="PS00600">
    <property type="entry name" value="AA_TRANSFER_CLASS_3"/>
    <property type="match status" value="1"/>
</dbReference>
<dbReference type="InterPro" id="IPR015421">
    <property type="entry name" value="PyrdxlP-dep_Trfase_major"/>
</dbReference>
<dbReference type="Pfam" id="PF00202">
    <property type="entry name" value="Aminotran_3"/>
    <property type="match status" value="1"/>
</dbReference>
<dbReference type="AlphaFoldDB" id="A0A193LIZ6"/>
<organism evidence="5 6">
    <name type="scientific">Woeseia oceani</name>
    <dbReference type="NCBI Taxonomy" id="1548547"/>
    <lineage>
        <taxon>Bacteria</taxon>
        <taxon>Pseudomonadati</taxon>
        <taxon>Pseudomonadota</taxon>
        <taxon>Gammaproteobacteria</taxon>
        <taxon>Woeseiales</taxon>
        <taxon>Woeseiaceae</taxon>
        <taxon>Woeseia</taxon>
    </lineage>
</organism>
<evidence type="ECO:0000313" key="6">
    <source>
        <dbReference type="Proteomes" id="UP000092695"/>
    </source>
</evidence>
<name>A0A193LIZ6_9GAMM</name>
<gene>
    <name evidence="5" type="ORF">BA177_15590</name>
</gene>
<dbReference type="KEGG" id="woc:BA177_15590"/>
<dbReference type="InterPro" id="IPR015424">
    <property type="entry name" value="PyrdxlP-dep_Trfase"/>
</dbReference>
<evidence type="ECO:0000313" key="5">
    <source>
        <dbReference type="EMBL" id="ANO52418.1"/>
    </source>
</evidence>
<proteinExistence type="inferred from homology"/>
<evidence type="ECO:0000256" key="3">
    <source>
        <dbReference type="ARBA" id="ARBA00022898"/>
    </source>
</evidence>
<comment type="cofactor">
    <cofactor evidence="1">
        <name>pyridoxal 5'-phosphate</name>
        <dbReference type="ChEBI" id="CHEBI:597326"/>
    </cofactor>
</comment>
<dbReference type="PANTHER" id="PTHR45688:SF13">
    <property type="entry name" value="ALANINE--GLYOXYLATE AMINOTRANSFERASE 2-LIKE"/>
    <property type="match status" value="1"/>
</dbReference>
<dbReference type="RefSeq" id="WP_068617711.1">
    <property type="nucleotide sequence ID" value="NZ_CP016268.1"/>
</dbReference>
<sequence>MTPVKPADAAASSELLQRRQRLLGPAYRLFYDEPLHIVRGEGVWLYAADGRRYLDMYNNVPHVGHCRPEVVEAIRAQVGVLNTHTRYLHENVLDYAERLLATLPAELDTAMFSCTGTEANELAVRIARLVTGGSGLVVTEFSYHGNSQVIADISTEDTPPERRPDAVVTVPFPDTYRGKYRDANAGEQYAACVDDALAELALRGIRPAAFIVDTISSSSGVIDLPAGFLRLAAQKIRAAGGLFIADEVQPGFGRTGRHFWGFEADNVVPDIVTMGKPMGNGHPLAATVARRDLLERFASKTGYFNTFGGNPVSAAAGLAVLEVLQRDQLQANALAVGEYLKYGLATLASQHALLGDVRGHGLFLAVDLVSNRETRAPATSAARAVVKGLKDVGVLTNTIGPHSNILKLRPPMVFSREHADLFLQHFASVLEKIPAPD</sequence>
<dbReference type="Gene3D" id="3.40.640.10">
    <property type="entry name" value="Type I PLP-dependent aspartate aminotransferase-like (Major domain)"/>
    <property type="match status" value="1"/>
</dbReference>
<dbReference type="SUPFAM" id="SSF53383">
    <property type="entry name" value="PLP-dependent transferases"/>
    <property type="match status" value="1"/>
</dbReference>
<keyword evidence="3 4" id="KW-0663">Pyridoxal phosphate</keyword>
<dbReference type="Proteomes" id="UP000092695">
    <property type="component" value="Chromosome"/>
</dbReference>
<keyword evidence="6" id="KW-1185">Reference proteome</keyword>
<accession>A0A193LIZ6</accession>
<evidence type="ECO:0000256" key="4">
    <source>
        <dbReference type="RuleBase" id="RU003560"/>
    </source>
</evidence>
<dbReference type="GO" id="GO:0030170">
    <property type="term" value="F:pyridoxal phosphate binding"/>
    <property type="evidence" value="ECO:0007669"/>
    <property type="project" value="InterPro"/>
</dbReference>
<evidence type="ECO:0000256" key="1">
    <source>
        <dbReference type="ARBA" id="ARBA00001933"/>
    </source>
</evidence>